<evidence type="ECO:0000256" key="1">
    <source>
        <dbReference type="SAM" id="SignalP"/>
    </source>
</evidence>
<dbReference type="KEGG" id="stae:HNV11_03650"/>
<dbReference type="EMBL" id="CP053435">
    <property type="protein sequence ID" value="QJW88531.1"/>
    <property type="molecule type" value="Genomic_DNA"/>
</dbReference>
<keyword evidence="1" id="KW-0732">Signal</keyword>
<keyword evidence="3" id="KW-1185">Reference proteome</keyword>
<feature type="signal peptide" evidence="1">
    <location>
        <begin position="1"/>
        <end position="21"/>
    </location>
</feature>
<gene>
    <name evidence="2" type="ORF">HNV11_03650</name>
</gene>
<reference evidence="2 3" key="1">
    <citation type="submission" date="2020-05" db="EMBL/GenBank/DDBJ databases">
        <title>Genome sequencing of Spirosoma sp. TS118.</title>
        <authorList>
            <person name="Lee J.-H."/>
            <person name="Jeong S."/>
            <person name="Zhao L."/>
            <person name="Jung J.-H."/>
            <person name="Kim M.-K."/>
            <person name="Lim S."/>
        </authorList>
    </citation>
    <scope>NUCLEOTIDE SEQUENCE [LARGE SCALE GENOMIC DNA]</scope>
    <source>
        <strain evidence="2 3">TS118</strain>
    </source>
</reference>
<dbReference type="Proteomes" id="UP000502756">
    <property type="component" value="Chromosome"/>
</dbReference>
<evidence type="ECO:0000313" key="2">
    <source>
        <dbReference type="EMBL" id="QJW88531.1"/>
    </source>
</evidence>
<dbReference type="AlphaFoldDB" id="A0A6M5Y5P8"/>
<dbReference type="Pfam" id="PF19630">
    <property type="entry name" value="DUF6134"/>
    <property type="match status" value="1"/>
</dbReference>
<proteinExistence type="predicted"/>
<protein>
    <recommendedName>
        <fullName evidence="4">DUF3108 domain-containing protein</fullName>
    </recommendedName>
</protein>
<dbReference type="InterPro" id="IPR045767">
    <property type="entry name" value="DUF6134"/>
</dbReference>
<name>A0A6M5Y5P8_9BACT</name>
<dbReference type="RefSeq" id="WP_171738369.1">
    <property type="nucleotide sequence ID" value="NZ_CP053435.1"/>
</dbReference>
<organism evidence="2 3">
    <name type="scientific">Spirosoma taeanense</name>
    <dbReference type="NCBI Taxonomy" id="2735870"/>
    <lineage>
        <taxon>Bacteria</taxon>
        <taxon>Pseudomonadati</taxon>
        <taxon>Bacteroidota</taxon>
        <taxon>Cytophagia</taxon>
        <taxon>Cytophagales</taxon>
        <taxon>Cytophagaceae</taxon>
        <taxon>Spirosoma</taxon>
    </lineage>
</organism>
<evidence type="ECO:0000313" key="3">
    <source>
        <dbReference type="Proteomes" id="UP000502756"/>
    </source>
</evidence>
<accession>A0A6M5Y5P8</accession>
<sequence>MLLIQLTGICLLNLFFCAPSAQPLTYDVVVNNANVGQLRVNSTTTATGVQYQVDGSVTMNLLGEKRMITQFTSIYRGSLMTEASSVEQLNGRTRHNSSVNWDGNSYHIRINDARSRLTDRRVTYSTARLYYHEPYQIRELFSERHGQFCHLRPVGAHTYELTMPDGRKNYYRYVDGVCREVEVNQPFFTCYFRLHT</sequence>
<feature type="chain" id="PRO_5027034443" description="DUF3108 domain-containing protein" evidence="1">
    <location>
        <begin position="22"/>
        <end position="196"/>
    </location>
</feature>
<evidence type="ECO:0008006" key="4">
    <source>
        <dbReference type="Google" id="ProtNLM"/>
    </source>
</evidence>